<gene>
    <name evidence="7" type="ORF">GWK08_14150</name>
</gene>
<dbReference type="RefSeq" id="WP_163607878.1">
    <property type="nucleotide sequence ID" value="NZ_JAABOO010000003.1"/>
</dbReference>
<reference evidence="7 8" key="1">
    <citation type="submission" date="2020-01" db="EMBL/GenBank/DDBJ databases">
        <title>Leptobacterium flavescens.</title>
        <authorList>
            <person name="Wang G."/>
        </authorList>
    </citation>
    <scope>NUCLEOTIDE SEQUENCE [LARGE SCALE GENOMIC DNA]</scope>
    <source>
        <strain evidence="7 8">KCTC 22160</strain>
    </source>
</reference>
<feature type="transmembrane region" description="Helical" evidence="6">
    <location>
        <begin position="47"/>
        <end position="63"/>
    </location>
</feature>
<evidence type="ECO:0000256" key="2">
    <source>
        <dbReference type="ARBA" id="ARBA00009694"/>
    </source>
</evidence>
<dbReference type="EMBL" id="JAABOO010000003">
    <property type="protein sequence ID" value="NER14593.1"/>
    <property type="molecule type" value="Genomic_DNA"/>
</dbReference>
<dbReference type="Proteomes" id="UP000468581">
    <property type="component" value="Unassembled WGS sequence"/>
</dbReference>
<accession>A0A6P0UUU7</accession>
<dbReference type="GO" id="GO:0005886">
    <property type="term" value="C:plasma membrane"/>
    <property type="evidence" value="ECO:0007669"/>
    <property type="project" value="TreeGrafter"/>
</dbReference>
<dbReference type="Pfam" id="PF04241">
    <property type="entry name" value="DUF423"/>
    <property type="match status" value="1"/>
</dbReference>
<evidence type="ECO:0000313" key="7">
    <source>
        <dbReference type="EMBL" id="NER14593.1"/>
    </source>
</evidence>
<comment type="subcellular location">
    <subcellularLocation>
        <location evidence="1">Membrane</location>
        <topology evidence="1">Multi-pass membrane protein</topology>
    </subcellularLocation>
</comment>
<evidence type="ECO:0000256" key="5">
    <source>
        <dbReference type="ARBA" id="ARBA00023136"/>
    </source>
</evidence>
<evidence type="ECO:0000256" key="1">
    <source>
        <dbReference type="ARBA" id="ARBA00004141"/>
    </source>
</evidence>
<keyword evidence="3 6" id="KW-0812">Transmembrane</keyword>
<evidence type="ECO:0000313" key="8">
    <source>
        <dbReference type="Proteomes" id="UP000468581"/>
    </source>
</evidence>
<dbReference type="AlphaFoldDB" id="A0A6P0UUU7"/>
<comment type="caution">
    <text evidence="7">The sequence shown here is derived from an EMBL/GenBank/DDBJ whole genome shotgun (WGS) entry which is preliminary data.</text>
</comment>
<evidence type="ECO:0000256" key="6">
    <source>
        <dbReference type="SAM" id="Phobius"/>
    </source>
</evidence>
<organism evidence="7 8">
    <name type="scientific">Leptobacterium flavescens</name>
    <dbReference type="NCBI Taxonomy" id="472055"/>
    <lineage>
        <taxon>Bacteria</taxon>
        <taxon>Pseudomonadati</taxon>
        <taxon>Bacteroidota</taxon>
        <taxon>Flavobacteriia</taxon>
        <taxon>Flavobacteriales</taxon>
        <taxon>Flavobacteriaceae</taxon>
        <taxon>Leptobacterium</taxon>
    </lineage>
</organism>
<sequence length="129" mass="14064">MNKTILSVAALLGFLTVAIGAFGAHGLEKLVAADDLATFETGVKYQMYHTLVLLFLGIVPVLTEKTKKTLFYLFLSGIILFSGSIYGLATNELSSFNFKSIGFVTPIGGTLLLIGWGIMFYKFIKLKTK</sequence>
<evidence type="ECO:0000256" key="3">
    <source>
        <dbReference type="ARBA" id="ARBA00022692"/>
    </source>
</evidence>
<protein>
    <submittedName>
        <fullName evidence="7">DUF423 domain-containing protein</fullName>
    </submittedName>
</protein>
<proteinExistence type="inferred from homology"/>
<dbReference type="PANTHER" id="PTHR43461">
    <property type="entry name" value="TRANSMEMBRANE PROTEIN 256"/>
    <property type="match status" value="1"/>
</dbReference>
<name>A0A6P0UUU7_9FLAO</name>
<keyword evidence="4 6" id="KW-1133">Transmembrane helix</keyword>
<evidence type="ECO:0000256" key="4">
    <source>
        <dbReference type="ARBA" id="ARBA00022989"/>
    </source>
</evidence>
<feature type="transmembrane region" description="Helical" evidence="6">
    <location>
        <begin position="70"/>
        <end position="89"/>
    </location>
</feature>
<keyword evidence="8" id="KW-1185">Reference proteome</keyword>
<comment type="similarity">
    <text evidence="2">Belongs to the UPF0382 family.</text>
</comment>
<dbReference type="PANTHER" id="PTHR43461:SF1">
    <property type="entry name" value="TRANSMEMBRANE PROTEIN 256"/>
    <property type="match status" value="1"/>
</dbReference>
<keyword evidence="5 6" id="KW-0472">Membrane</keyword>
<dbReference type="InterPro" id="IPR006696">
    <property type="entry name" value="DUF423"/>
</dbReference>
<feature type="transmembrane region" description="Helical" evidence="6">
    <location>
        <begin position="101"/>
        <end position="124"/>
    </location>
</feature>